<protein>
    <recommendedName>
        <fullName evidence="4">HTH marR-type domain-containing protein</fullName>
    </recommendedName>
</protein>
<dbReference type="Pfam" id="PF01047">
    <property type="entry name" value="MarR"/>
    <property type="match status" value="1"/>
</dbReference>
<evidence type="ECO:0000256" key="2">
    <source>
        <dbReference type="ARBA" id="ARBA00023125"/>
    </source>
</evidence>
<keyword evidence="1" id="KW-0805">Transcription regulation</keyword>
<evidence type="ECO:0000259" key="4">
    <source>
        <dbReference type="PROSITE" id="PS50995"/>
    </source>
</evidence>
<proteinExistence type="predicted"/>
<dbReference type="RefSeq" id="WP_103082906.1">
    <property type="nucleotide sequence ID" value="NZ_CP021850.1"/>
</dbReference>
<dbReference type="PRINTS" id="PR00598">
    <property type="entry name" value="HTHMARR"/>
</dbReference>
<dbReference type="EMBL" id="NIOJ01000063">
    <property type="protein sequence ID" value="PNT95595.1"/>
    <property type="molecule type" value="Genomic_DNA"/>
</dbReference>
<keyword evidence="3" id="KW-0804">Transcription</keyword>
<dbReference type="InterPro" id="IPR036390">
    <property type="entry name" value="WH_DNA-bd_sf"/>
</dbReference>
<keyword evidence="2" id="KW-0238">DNA-binding</keyword>
<dbReference type="KEGG" id="cthd:CDO33_09190"/>
<dbReference type="GO" id="GO:0003677">
    <property type="term" value="F:DNA binding"/>
    <property type="evidence" value="ECO:0007669"/>
    <property type="project" value="UniProtKB-KW"/>
</dbReference>
<name>A0A2K2F836_9CLOT</name>
<dbReference type="GO" id="GO:0003700">
    <property type="term" value="F:DNA-binding transcription factor activity"/>
    <property type="evidence" value="ECO:0007669"/>
    <property type="project" value="InterPro"/>
</dbReference>
<dbReference type="PANTHER" id="PTHR42756">
    <property type="entry name" value="TRANSCRIPTIONAL REGULATOR, MARR"/>
    <property type="match status" value="1"/>
</dbReference>
<dbReference type="InterPro" id="IPR036388">
    <property type="entry name" value="WH-like_DNA-bd_sf"/>
</dbReference>
<keyword evidence="6" id="KW-1185">Reference proteome</keyword>
<organism evidence="5 6">
    <name type="scientific">Clostridium thermosuccinogenes</name>
    <dbReference type="NCBI Taxonomy" id="84032"/>
    <lineage>
        <taxon>Bacteria</taxon>
        <taxon>Bacillati</taxon>
        <taxon>Bacillota</taxon>
        <taxon>Clostridia</taxon>
        <taxon>Eubacteriales</taxon>
        <taxon>Clostridiaceae</taxon>
        <taxon>Clostridium</taxon>
    </lineage>
</organism>
<dbReference type="InterPro" id="IPR000835">
    <property type="entry name" value="HTH_MarR-typ"/>
</dbReference>
<accession>A0A2K2F836</accession>
<evidence type="ECO:0000256" key="1">
    <source>
        <dbReference type="ARBA" id="ARBA00023015"/>
    </source>
</evidence>
<comment type="caution">
    <text evidence="5">The sequence shown here is derived from an EMBL/GenBank/DDBJ whole genome shotgun (WGS) entry which is preliminary data.</text>
</comment>
<gene>
    <name evidence="5" type="ORF">CDQ84_16845</name>
</gene>
<dbReference type="PANTHER" id="PTHR42756:SF1">
    <property type="entry name" value="TRANSCRIPTIONAL REPRESSOR OF EMRAB OPERON"/>
    <property type="match status" value="1"/>
</dbReference>
<evidence type="ECO:0000256" key="3">
    <source>
        <dbReference type="ARBA" id="ARBA00023163"/>
    </source>
</evidence>
<dbReference type="Proteomes" id="UP000236151">
    <property type="component" value="Unassembled WGS sequence"/>
</dbReference>
<feature type="domain" description="HTH marR-type" evidence="4">
    <location>
        <begin position="6"/>
        <end position="141"/>
    </location>
</feature>
<dbReference type="OrthoDB" id="166070at2"/>
<dbReference type="SMART" id="SM00347">
    <property type="entry name" value="HTH_MARR"/>
    <property type="match status" value="1"/>
</dbReference>
<dbReference type="SUPFAM" id="SSF46785">
    <property type="entry name" value="Winged helix' DNA-binding domain"/>
    <property type="match status" value="1"/>
</dbReference>
<evidence type="ECO:0000313" key="5">
    <source>
        <dbReference type="EMBL" id="PNT95595.1"/>
    </source>
</evidence>
<sequence>MDTIDNAEITEELMDLIPQLNKLFYHSIERTDSCLLPPTHMRVLITLIKCGTMNVTNIAGHMGIQRQQLTKILDTLSDKKLICRTENPENRRLILISITEEGKSYIKNMIRKKAEIFSEFLNTLTDEDKKTLMRSIQILKSHLVKERLLPML</sequence>
<dbReference type="AlphaFoldDB" id="A0A2K2F836"/>
<reference evidence="5 6" key="1">
    <citation type="submission" date="2017-06" db="EMBL/GenBank/DDBJ databases">
        <title>Investigating the central metabolism of Clostridium thermosuccinogenes.</title>
        <authorList>
            <person name="Koendjbiharie J.G."/>
            <person name="van Kranenburg R."/>
        </authorList>
    </citation>
    <scope>NUCLEOTIDE SEQUENCE [LARGE SCALE GENOMIC DNA]</scope>
    <source>
        <strain evidence="5 6">DSM 5806</strain>
    </source>
</reference>
<dbReference type="PROSITE" id="PS50995">
    <property type="entry name" value="HTH_MARR_2"/>
    <property type="match status" value="1"/>
</dbReference>
<dbReference type="Gene3D" id="1.10.10.10">
    <property type="entry name" value="Winged helix-like DNA-binding domain superfamily/Winged helix DNA-binding domain"/>
    <property type="match status" value="1"/>
</dbReference>
<evidence type="ECO:0000313" key="6">
    <source>
        <dbReference type="Proteomes" id="UP000236151"/>
    </source>
</evidence>